<evidence type="ECO:0000313" key="7">
    <source>
        <dbReference type="EMBL" id="KAH7138332.1"/>
    </source>
</evidence>
<dbReference type="GO" id="GO:0120230">
    <property type="term" value="F:recombinase activator activity"/>
    <property type="evidence" value="ECO:0007669"/>
    <property type="project" value="TreeGrafter"/>
</dbReference>
<evidence type="ECO:0000256" key="3">
    <source>
        <dbReference type="ARBA" id="ARBA00023172"/>
    </source>
</evidence>
<sequence length="211" mass="23591">MAPRREKTEKVSANEAADTILNYLRKQNRPYSATDISANLHNKVTKTAAQKILKDLSDAQKIESRSAGKQVVFYALQNTSDAMTPSQLATLDTTIDTLRTQTTALLATAKTLRTTLSTLNSTLSTSDLITSVSSLENEKAEIEARLEILRAGKATKVIKGEMERVEEERRKWNGVARRREKIVGVMWGLIEDVLSDRERRDEVREGLGLDE</sequence>
<evidence type="ECO:0000256" key="4">
    <source>
        <dbReference type="ARBA" id="ARBA00023242"/>
    </source>
</evidence>
<comment type="caution">
    <text evidence="7">The sequence shown here is derived from an EMBL/GenBank/DDBJ whole genome shotgun (WGS) entry which is preliminary data.</text>
</comment>
<dbReference type="InterPro" id="IPR036390">
    <property type="entry name" value="WH_DNA-bd_sf"/>
</dbReference>
<keyword evidence="4" id="KW-0539">Nucleus</keyword>
<dbReference type="GO" id="GO:0003690">
    <property type="term" value="F:double-stranded DNA binding"/>
    <property type="evidence" value="ECO:0007669"/>
    <property type="project" value="TreeGrafter"/>
</dbReference>
<protein>
    <submittedName>
        <fullName evidence="7">Tat binding protein 1-interacting</fullName>
    </submittedName>
</protein>
<gene>
    <name evidence="7" type="ORF">B0J11DRAFT_609903</name>
</gene>
<name>A0A9P9IYD2_9PLEO</name>
<dbReference type="EMBL" id="JAGMWT010000001">
    <property type="protein sequence ID" value="KAH7138332.1"/>
    <property type="molecule type" value="Genomic_DNA"/>
</dbReference>
<dbReference type="Proteomes" id="UP000700596">
    <property type="component" value="Unassembled WGS sequence"/>
</dbReference>
<dbReference type="Pfam" id="PF07106">
    <property type="entry name" value="WHD_TBPIP"/>
    <property type="match status" value="1"/>
</dbReference>
<organism evidence="7 8">
    <name type="scientific">Dendryphion nanum</name>
    <dbReference type="NCBI Taxonomy" id="256645"/>
    <lineage>
        <taxon>Eukaryota</taxon>
        <taxon>Fungi</taxon>
        <taxon>Dikarya</taxon>
        <taxon>Ascomycota</taxon>
        <taxon>Pezizomycotina</taxon>
        <taxon>Dothideomycetes</taxon>
        <taxon>Pleosporomycetidae</taxon>
        <taxon>Pleosporales</taxon>
        <taxon>Torulaceae</taxon>
        <taxon>Dendryphion</taxon>
    </lineage>
</organism>
<feature type="domain" description="Homologous-pairing protein 2 winged helix" evidence="6">
    <location>
        <begin position="15"/>
        <end position="74"/>
    </location>
</feature>
<dbReference type="Gene3D" id="1.10.10.10">
    <property type="entry name" value="Winged helix-like DNA-binding domain superfamily/Winged helix DNA-binding domain"/>
    <property type="match status" value="1"/>
</dbReference>
<evidence type="ECO:0000256" key="5">
    <source>
        <dbReference type="ARBA" id="ARBA00023254"/>
    </source>
</evidence>
<comment type="similarity">
    <text evidence="2">Belongs to the HOP2 family.</text>
</comment>
<reference evidence="7" key="1">
    <citation type="journal article" date="2021" name="Nat. Commun.">
        <title>Genetic determinants of endophytism in the Arabidopsis root mycobiome.</title>
        <authorList>
            <person name="Mesny F."/>
            <person name="Miyauchi S."/>
            <person name="Thiergart T."/>
            <person name="Pickel B."/>
            <person name="Atanasova L."/>
            <person name="Karlsson M."/>
            <person name="Huettel B."/>
            <person name="Barry K.W."/>
            <person name="Haridas S."/>
            <person name="Chen C."/>
            <person name="Bauer D."/>
            <person name="Andreopoulos W."/>
            <person name="Pangilinan J."/>
            <person name="LaButti K."/>
            <person name="Riley R."/>
            <person name="Lipzen A."/>
            <person name="Clum A."/>
            <person name="Drula E."/>
            <person name="Henrissat B."/>
            <person name="Kohler A."/>
            <person name="Grigoriev I.V."/>
            <person name="Martin F.M."/>
            <person name="Hacquard S."/>
        </authorList>
    </citation>
    <scope>NUCLEOTIDE SEQUENCE</scope>
    <source>
        <strain evidence="7">MPI-CAGE-CH-0243</strain>
    </source>
</reference>
<evidence type="ECO:0000256" key="2">
    <source>
        <dbReference type="ARBA" id="ARBA00007922"/>
    </source>
</evidence>
<keyword evidence="8" id="KW-1185">Reference proteome</keyword>
<dbReference type="OrthoDB" id="272266at2759"/>
<dbReference type="SUPFAM" id="SSF46785">
    <property type="entry name" value="Winged helix' DNA-binding domain"/>
    <property type="match status" value="1"/>
</dbReference>
<keyword evidence="3" id="KW-0233">DNA recombination</keyword>
<accession>A0A9P9IYD2</accession>
<dbReference type="InterPro" id="IPR036388">
    <property type="entry name" value="WH-like_DNA-bd_sf"/>
</dbReference>
<proteinExistence type="inferred from homology"/>
<dbReference type="InterPro" id="IPR010776">
    <property type="entry name" value="Hop2_WH_dom"/>
</dbReference>
<dbReference type="GO" id="GO:0000794">
    <property type="term" value="C:condensed nuclear chromosome"/>
    <property type="evidence" value="ECO:0007669"/>
    <property type="project" value="TreeGrafter"/>
</dbReference>
<dbReference type="AlphaFoldDB" id="A0A9P9IYD2"/>
<keyword evidence="5" id="KW-0469">Meiosis</keyword>
<comment type="subcellular location">
    <subcellularLocation>
        <location evidence="1">Nucleus</location>
    </subcellularLocation>
</comment>
<evidence type="ECO:0000256" key="1">
    <source>
        <dbReference type="ARBA" id="ARBA00004123"/>
    </source>
</evidence>
<dbReference type="GO" id="GO:0010774">
    <property type="term" value="P:meiotic strand invasion involved in reciprocal meiotic recombination"/>
    <property type="evidence" value="ECO:0007669"/>
    <property type="project" value="TreeGrafter"/>
</dbReference>
<evidence type="ECO:0000313" key="8">
    <source>
        <dbReference type="Proteomes" id="UP000700596"/>
    </source>
</evidence>
<dbReference type="PANTHER" id="PTHR15938:SF0">
    <property type="entry name" value="HOMOLOGOUS-PAIRING PROTEIN 2 HOMOLOG"/>
    <property type="match status" value="1"/>
</dbReference>
<evidence type="ECO:0000259" key="6">
    <source>
        <dbReference type="Pfam" id="PF07106"/>
    </source>
</evidence>
<dbReference type="GO" id="GO:0000709">
    <property type="term" value="P:meiotic joint molecule formation"/>
    <property type="evidence" value="ECO:0007669"/>
    <property type="project" value="TreeGrafter"/>
</dbReference>
<dbReference type="GO" id="GO:0007129">
    <property type="term" value="P:homologous chromosome pairing at meiosis"/>
    <property type="evidence" value="ECO:0007669"/>
    <property type="project" value="TreeGrafter"/>
</dbReference>
<dbReference type="PANTHER" id="PTHR15938">
    <property type="entry name" value="TBP-1 INTERACTING PROTEIN"/>
    <property type="match status" value="1"/>
</dbReference>
<dbReference type="GO" id="GO:0120231">
    <property type="term" value="C:DNA recombinase auxiliary factor complex"/>
    <property type="evidence" value="ECO:0007669"/>
    <property type="project" value="TreeGrafter"/>
</dbReference>